<proteinExistence type="predicted"/>
<evidence type="ECO:0000313" key="1">
    <source>
        <dbReference type="EMBL" id="KKK64969.1"/>
    </source>
</evidence>
<comment type="caution">
    <text evidence="1">The sequence shown here is derived from an EMBL/GenBank/DDBJ whole genome shotgun (WGS) entry which is preliminary data.</text>
</comment>
<sequence length="54" mass="5937">STVSLRKLRNKNITETSGGKKAMASFVNSLNETDNVKKKLLKFANNIIEAVEGK</sequence>
<name>A0A0F8ZES1_9ZZZZ</name>
<organism evidence="1">
    <name type="scientific">marine sediment metagenome</name>
    <dbReference type="NCBI Taxonomy" id="412755"/>
    <lineage>
        <taxon>unclassified sequences</taxon>
        <taxon>metagenomes</taxon>
        <taxon>ecological metagenomes</taxon>
    </lineage>
</organism>
<reference evidence="1" key="1">
    <citation type="journal article" date="2015" name="Nature">
        <title>Complex archaea that bridge the gap between prokaryotes and eukaryotes.</title>
        <authorList>
            <person name="Spang A."/>
            <person name="Saw J.H."/>
            <person name="Jorgensen S.L."/>
            <person name="Zaremba-Niedzwiedzka K."/>
            <person name="Martijn J."/>
            <person name="Lind A.E."/>
            <person name="van Eijk R."/>
            <person name="Schleper C."/>
            <person name="Guy L."/>
            <person name="Ettema T.J."/>
        </authorList>
    </citation>
    <scope>NUCLEOTIDE SEQUENCE</scope>
</reference>
<protein>
    <submittedName>
        <fullName evidence="1">Uncharacterized protein</fullName>
    </submittedName>
</protein>
<feature type="non-terminal residue" evidence="1">
    <location>
        <position position="1"/>
    </location>
</feature>
<gene>
    <name evidence="1" type="ORF">LCGC14_2978870</name>
</gene>
<accession>A0A0F8ZES1</accession>
<dbReference type="AlphaFoldDB" id="A0A0F8ZES1"/>
<dbReference type="EMBL" id="LAZR01060783">
    <property type="protein sequence ID" value="KKK64969.1"/>
    <property type="molecule type" value="Genomic_DNA"/>
</dbReference>